<protein>
    <submittedName>
        <fullName evidence="2">Importin N-terminal domain-containing protein</fullName>
    </submittedName>
</protein>
<name>A0AC35FWD0_9BILA</name>
<accession>A0AC35FWD0</accession>
<proteinExistence type="predicted"/>
<organism evidence="1 2">
    <name type="scientific">Panagrolaimus sp. PS1159</name>
    <dbReference type="NCBI Taxonomy" id="55785"/>
    <lineage>
        <taxon>Eukaryota</taxon>
        <taxon>Metazoa</taxon>
        <taxon>Ecdysozoa</taxon>
        <taxon>Nematoda</taxon>
        <taxon>Chromadorea</taxon>
        <taxon>Rhabditida</taxon>
        <taxon>Tylenchina</taxon>
        <taxon>Panagrolaimomorpha</taxon>
        <taxon>Panagrolaimoidea</taxon>
        <taxon>Panagrolaimidae</taxon>
        <taxon>Panagrolaimus</taxon>
    </lineage>
</organism>
<dbReference type="WBParaSite" id="PS1159_v2.g21257.t1">
    <property type="protein sequence ID" value="PS1159_v2.g21257.t1"/>
    <property type="gene ID" value="PS1159_v2.g21257"/>
</dbReference>
<dbReference type="Proteomes" id="UP000887580">
    <property type="component" value="Unplaced"/>
</dbReference>
<reference evidence="2" key="1">
    <citation type="submission" date="2022-11" db="UniProtKB">
        <authorList>
            <consortium name="WormBaseParasite"/>
        </authorList>
    </citation>
    <scope>IDENTIFICATION</scope>
</reference>
<evidence type="ECO:0000313" key="1">
    <source>
        <dbReference type="Proteomes" id="UP000887580"/>
    </source>
</evidence>
<sequence length="1069" mass="121228">MLLGENDISEVVSAVRAILDSSTVNQERQRCTQKIEELKEGDPAKSVPIAFKLLNQASDVSHVGWNIIEHVIRYKWNDMPADIRVTIRDGVLEYMSAGKYSLTSENLPTKTFMSRNLVAMMEQEWPQNWKELFDQFKAIILNGTLHAQAQMVFIVLKRLIENVITYSNVTNFLRRKELSQAINLIMPEMLAVTIDRIKMCIDAGNTDASIYVAKSAIELLSESVDWVVGRVLEETVDKMIEVLCAYLQVANHGIYETAANCLFKIASRKRAKTDETPIVLSMFKDAPMQSIITAASLAASVSSANVDHYNYLKALCDLLSALGIHLSEIWTYVKNPPPNFSLYLTAIFSFFTHPSMCIRSDVSQVLVTFASHEQISKTKEFIAAIKQVIPHIPKNVEKMGSLDDTTSMTSYYARMDCEDDVELQRDFIQLRDRCLRFIRETLDADHIEQYLQQLSQWINRVIVENDSIAASEWESLKRYVMVFVATAYQKELVNDEVDAKFVLMFNSLMTRLETVGSAKTANLMLSIPSSFLQLFEKHSELIPSFFERLKQILMISSDDLEIVALKRHAISLMLKVSSSMPNVIQNHAELVYNIVTTTAAHVTIMQRANLVQVLGALSNLAQPNIRLSFLQSAIQTNIEYFHGQTFINAISSVPNFMAYIGLTSPADPDEKSESVYYLNRLELKAHLCTIDGVLQHVNAPENQSNPLFQLLNPILQTFFELAHCLNALKDPANQRLVHNSYEQSVTDISASDRHQIYCTVMEADDQEPTESTSFNPTDRLRRFISDITDMIQSIIGLCGSKLFYDFYSLSNIQQFFRSCVMDLDLIIDFRLRYWIRRTWRPLIRSCPIPKIVIPFASAVIQHMQQRLQNDSKRQPSELLIPSGAALFEDRTLLVNVIATLCTFLNCCDSQTMLRALPITKVILGTTFNVLDEQGANFVLIQSIQSLQVHGADDVAKGPLLGLIFMIYTNLRPRFPVLRNVLQQIPDQTSDSVIAFDERVCGMAQQEKIGEKHRREVMNKFLKSVIAKNVGEQHKRPSHLRVLQPMMRPVKNNGENGSGDISFETLFGNV</sequence>
<evidence type="ECO:0000313" key="2">
    <source>
        <dbReference type="WBParaSite" id="PS1159_v2.g21257.t1"/>
    </source>
</evidence>